<dbReference type="EMBL" id="MCGN01000004">
    <property type="protein sequence ID" value="ORY97616.1"/>
    <property type="molecule type" value="Genomic_DNA"/>
</dbReference>
<evidence type="ECO:0000259" key="9">
    <source>
        <dbReference type="PROSITE" id="PS50850"/>
    </source>
</evidence>
<evidence type="ECO:0000313" key="10">
    <source>
        <dbReference type="EMBL" id="ORY97616.1"/>
    </source>
</evidence>
<dbReference type="InterPro" id="IPR050360">
    <property type="entry name" value="MFS_Sugar_Transporters"/>
</dbReference>
<feature type="transmembrane region" description="Helical" evidence="8">
    <location>
        <begin position="81"/>
        <end position="100"/>
    </location>
</feature>
<keyword evidence="3 7" id="KW-0813">Transport</keyword>
<dbReference type="AlphaFoldDB" id="A0A1X2HGM2"/>
<dbReference type="GO" id="GO:0016020">
    <property type="term" value="C:membrane"/>
    <property type="evidence" value="ECO:0007669"/>
    <property type="project" value="UniProtKB-SubCell"/>
</dbReference>
<dbReference type="SUPFAM" id="SSF103473">
    <property type="entry name" value="MFS general substrate transporter"/>
    <property type="match status" value="1"/>
</dbReference>
<accession>A0A1X2HGM2</accession>
<dbReference type="InterPro" id="IPR036259">
    <property type="entry name" value="MFS_trans_sf"/>
</dbReference>
<dbReference type="PANTHER" id="PTHR48022">
    <property type="entry name" value="PLASTIDIC GLUCOSE TRANSPORTER 4"/>
    <property type="match status" value="1"/>
</dbReference>
<keyword evidence="4 8" id="KW-0812">Transmembrane</keyword>
<feature type="transmembrane region" description="Helical" evidence="8">
    <location>
        <begin position="329"/>
        <end position="349"/>
    </location>
</feature>
<feature type="transmembrane region" description="Helical" evidence="8">
    <location>
        <begin position="424"/>
        <end position="444"/>
    </location>
</feature>
<evidence type="ECO:0000256" key="2">
    <source>
        <dbReference type="ARBA" id="ARBA00010992"/>
    </source>
</evidence>
<protein>
    <submittedName>
        <fullName evidence="10">General substrate transporter</fullName>
    </submittedName>
</protein>
<dbReference type="NCBIfam" id="TIGR00879">
    <property type="entry name" value="SP"/>
    <property type="match status" value="1"/>
</dbReference>
<dbReference type="InterPro" id="IPR020846">
    <property type="entry name" value="MFS_dom"/>
</dbReference>
<evidence type="ECO:0000256" key="1">
    <source>
        <dbReference type="ARBA" id="ARBA00004141"/>
    </source>
</evidence>
<dbReference type="InParanoid" id="A0A1X2HGM2"/>
<name>A0A1X2HGM2_SYNRA</name>
<feature type="transmembrane region" description="Helical" evidence="8">
    <location>
        <begin position="262"/>
        <end position="285"/>
    </location>
</feature>
<proteinExistence type="inferred from homology"/>
<feature type="transmembrane region" description="Helical" evidence="8">
    <location>
        <begin position="106"/>
        <end position="128"/>
    </location>
</feature>
<evidence type="ECO:0000256" key="4">
    <source>
        <dbReference type="ARBA" id="ARBA00022692"/>
    </source>
</evidence>
<sequence length="522" mass="57699">MILKGKALFAAATLMAAVGFLLFGYDQGVMSGVVANDRFDEWMGHPSSGLMGLIVAIYEIGCFAGALSTGRISDRLGRRKAIRLGCSILVIGSVLQTASINAPMMIVARIVTGVGNGMNTATIPVYQAELSPPKERGKHVAFSTTLLVVGIAIAYWLEYGLYFVHGDFAWRFPLAFQAVFGIALAIASFFLPESPRWLQAHGHEDECREVLARLWSDCDVKHPRCIEEWEEIRIGIELEQRENISSYRELFSKGKLNNRYRVLLGVGGQLIQQLGGINVISYYITIVFETFTSTKNAMLLTGIDGLVYIVGAITSIYTIDRLGRRKLMYGGLIGQALFLAIVGACQYLVGIGNIKAVPAMVVFIMAYNFTFGATWLSLAWLYPSEIFSTALRAKGNSMSTAANWLGNFIVAEIAPVMFDSIGYWTFLIFSFLNLVYLIPVFFYFPETKGKSLEDIELIFACREYQDDVLSMRSQAASCRSGAATTDRASVRYGIDDKKTAINSKDYYGEEEKLDGPNFKGFS</sequence>
<dbReference type="PRINTS" id="PR00171">
    <property type="entry name" value="SUGRTRNSPORT"/>
</dbReference>
<reference evidence="10 11" key="1">
    <citation type="submission" date="2016-07" db="EMBL/GenBank/DDBJ databases">
        <title>Pervasive Adenine N6-methylation of Active Genes in Fungi.</title>
        <authorList>
            <consortium name="DOE Joint Genome Institute"/>
            <person name="Mondo S.J."/>
            <person name="Dannebaum R.O."/>
            <person name="Kuo R.C."/>
            <person name="Labutti K."/>
            <person name="Haridas S."/>
            <person name="Kuo A."/>
            <person name="Salamov A."/>
            <person name="Ahrendt S.R."/>
            <person name="Lipzen A."/>
            <person name="Sullivan W."/>
            <person name="Andreopoulos W.B."/>
            <person name="Clum A."/>
            <person name="Lindquist E."/>
            <person name="Daum C."/>
            <person name="Ramamoorthy G.K."/>
            <person name="Gryganskyi A."/>
            <person name="Culley D."/>
            <person name="Magnuson J.K."/>
            <person name="James T.Y."/>
            <person name="O'Malley M.A."/>
            <person name="Stajich J.E."/>
            <person name="Spatafora J.W."/>
            <person name="Visel A."/>
            <person name="Grigoriev I.V."/>
        </authorList>
    </citation>
    <scope>NUCLEOTIDE SEQUENCE [LARGE SCALE GENOMIC DNA]</scope>
    <source>
        <strain evidence="10 11">NRRL 2496</strain>
    </source>
</reference>
<dbReference type="STRING" id="13706.A0A1X2HGM2"/>
<dbReference type="PANTHER" id="PTHR48022:SF28">
    <property type="entry name" value="MAJOR FACILITATOR SUPERFAMILY (MFS) PROFILE DOMAIN-CONTAINING PROTEIN-RELATED"/>
    <property type="match status" value="1"/>
</dbReference>
<dbReference type="Gene3D" id="1.20.1250.20">
    <property type="entry name" value="MFS general substrate transporter like domains"/>
    <property type="match status" value="1"/>
</dbReference>
<comment type="similarity">
    <text evidence="2 7">Belongs to the major facilitator superfamily. Sugar transporter (TC 2.A.1.1) family.</text>
</comment>
<gene>
    <name evidence="10" type="ORF">BCR43DRAFT_545989</name>
</gene>
<feature type="transmembrane region" description="Helical" evidence="8">
    <location>
        <begin position="401"/>
        <end position="418"/>
    </location>
</feature>
<dbReference type="InterPro" id="IPR003663">
    <property type="entry name" value="Sugar/inositol_transpt"/>
</dbReference>
<dbReference type="FunFam" id="1.20.1250.20:FF:000090">
    <property type="entry name" value="MFS sugar transporter, putative"/>
    <property type="match status" value="1"/>
</dbReference>
<dbReference type="PROSITE" id="PS50850">
    <property type="entry name" value="MFS"/>
    <property type="match status" value="1"/>
</dbReference>
<evidence type="ECO:0000313" key="11">
    <source>
        <dbReference type="Proteomes" id="UP000242180"/>
    </source>
</evidence>
<evidence type="ECO:0000256" key="3">
    <source>
        <dbReference type="ARBA" id="ARBA00022448"/>
    </source>
</evidence>
<dbReference type="OrthoDB" id="4142200at2759"/>
<dbReference type="PROSITE" id="PS00217">
    <property type="entry name" value="SUGAR_TRANSPORT_2"/>
    <property type="match status" value="1"/>
</dbReference>
<feature type="transmembrane region" description="Helical" evidence="8">
    <location>
        <begin position="169"/>
        <end position="191"/>
    </location>
</feature>
<comment type="subcellular location">
    <subcellularLocation>
        <location evidence="1">Membrane</location>
        <topology evidence="1">Multi-pass membrane protein</topology>
    </subcellularLocation>
</comment>
<feature type="domain" description="Major facilitator superfamily (MFS) profile" evidence="9">
    <location>
        <begin position="12"/>
        <end position="448"/>
    </location>
</feature>
<dbReference type="GO" id="GO:0005351">
    <property type="term" value="F:carbohydrate:proton symporter activity"/>
    <property type="evidence" value="ECO:0007669"/>
    <property type="project" value="TreeGrafter"/>
</dbReference>
<evidence type="ECO:0000256" key="8">
    <source>
        <dbReference type="SAM" id="Phobius"/>
    </source>
</evidence>
<evidence type="ECO:0000256" key="5">
    <source>
        <dbReference type="ARBA" id="ARBA00022989"/>
    </source>
</evidence>
<keyword evidence="5 8" id="KW-1133">Transmembrane helix</keyword>
<feature type="transmembrane region" description="Helical" evidence="8">
    <location>
        <begin position="47"/>
        <end position="69"/>
    </location>
</feature>
<dbReference type="FunCoup" id="A0A1X2HGM2">
    <property type="interactions" value="332"/>
</dbReference>
<dbReference type="PROSITE" id="PS00216">
    <property type="entry name" value="SUGAR_TRANSPORT_1"/>
    <property type="match status" value="2"/>
</dbReference>
<keyword evidence="6 8" id="KW-0472">Membrane</keyword>
<feature type="transmembrane region" description="Helical" evidence="8">
    <location>
        <begin position="361"/>
        <end position="381"/>
    </location>
</feature>
<comment type="caution">
    <text evidence="10">The sequence shown here is derived from an EMBL/GenBank/DDBJ whole genome shotgun (WGS) entry which is preliminary data.</text>
</comment>
<dbReference type="InterPro" id="IPR005828">
    <property type="entry name" value="MFS_sugar_transport-like"/>
</dbReference>
<feature type="transmembrane region" description="Helical" evidence="8">
    <location>
        <begin position="140"/>
        <end position="157"/>
    </location>
</feature>
<feature type="transmembrane region" description="Helical" evidence="8">
    <location>
        <begin position="297"/>
        <end position="317"/>
    </location>
</feature>
<evidence type="ECO:0000256" key="6">
    <source>
        <dbReference type="ARBA" id="ARBA00023136"/>
    </source>
</evidence>
<keyword evidence="11" id="KW-1185">Reference proteome</keyword>
<organism evidence="10 11">
    <name type="scientific">Syncephalastrum racemosum</name>
    <name type="common">Filamentous fungus</name>
    <dbReference type="NCBI Taxonomy" id="13706"/>
    <lineage>
        <taxon>Eukaryota</taxon>
        <taxon>Fungi</taxon>
        <taxon>Fungi incertae sedis</taxon>
        <taxon>Mucoromycota</taxon>
        <taxon>Mucoromycotina</taxon>
        <taxon>Mucoromycetes</taxon>
        <taxon>Mucorales</taxon>
        <taxon>Syncephalastraceae</taxon>
        <taxon>Syncephalastrum</taxon>
    </lineage>
</organism>
<evidence type="ECO:0000256" key="7">
    <source>
        <dbReference type="RuleBase" id="RU003346"/>
    </source>
</evidence>
<dbReference type="Proteomes" id="UP000242180">
    <property type="component" value="Unassembled WGS sequence"/>
</dbReference>
<dbReference type="InterPro" id="IPR005829">
    <property type="entry name" value="Sugar_transporter_CS"/>
</dbReference>
<dbReference type="Pfam" id="PF00083">
    <property type="entry name" value="Sugar_tr"/>
    <property type="match status" value="1"/>
</dbReference>